<geneLocation type="plasmid" evidence="2 3">
    <name>pNXO2</name>
</geneLocation>
<dbReference type="EMBL" id="CP011450">
    <property type="protein sequence ID" value="AKH18770.1"/>
    <property type="molecule type" value="Genomic_DNA"/>
</dbReference>
<dbReference type="KEGG" id="ssan:NX02_p0645"/>
<gene>
    <name evidence="2" type="ORF">NX02_p0645</name>
</gene>
<protein>
    <recommendedName>
        <fullName evidence="1">Schlafen AlbA-2 domain-containing protein</fullName>
    </recommendedName>
</protein>
<evidence type="ECO:0000313" key="3">
    <source>
        <dbReference type="Proteomes" id="UP000018851"/>
    </source>
</evidence>
<dbReference type="InterPro" id="IPR007421">
    <property type="entry name" value="Schlafen_AlbA_2_dom"/>
</dbReference>
<reference evidence="2 3" key="1">
    <citation type="submission" date="2015-05" db="EMBL/GenBank/DDBJ databases">
        <title>Plasmid of Sphingomonas sanxanigenens NX02.</title>
        <authorList>
            <person name="Huang H."/>
            <person name="Ma T."/>
        </authorList>
    </citation>
    <scope>NUCLEOTIDE SEQUENCE [LARGE SCALE GENOMIC DNA]</scope>
    <source>
        <strain evidence="2 3">NX02</strain>
        <plasmid evidence="3">Plasmid pNXO2</plasmid>
    </source>
</reference>
<dbReference type="RefSeq" id="WP_084718418.1">
    <property type="nucleotide sequence ID" value="NZ_CP011450.1"/>
</dbReference>
<dbReference type="OrthoDB" id="7592858at2"/>
<dbReference type="Proteomes" id="UP000018851">
    <property type="component" value="Plasmid pNXO2"/>
</dbReference>
<feature type="domain" description="Schlafen AlbA-2" evidence="1">
    <location>
        <begin position="34"/>
        <end position="157"/>
    </location>
</feature>
<name>A0A0F7JVF9_9SPHN</name>
<dbReference type="Gene3D" id="3.30.950.30">
    <property type="entry name" value="Schlafen, AAA domain"/>
    <property type="match status" value="1"/>
</dbReference>
<dbReference type="AlphaFoldDB" id="A0A0F7JVF9"/>
<keyword evidence="2" id="KW-0614">Plasmid</keyword>
<evidence type="ECO:0000313" key="2">
    <source>
        <dbReference type="EMBL" id="AKH18770.1"/>
    </source>
</evidence>
<dbReference type="Pfam" id="PF04326">
    <property type="entry name" value="SLFN_AlbA_2"/>
    <property type="match status" value="1"/>
</dbReference>
<accession>A0A0F7JVF9</accession>
<proteinExistence type="predicted"/>
<keyword evidence="3" id="KW-1185">Reference proteome</keyword>
<evidence type="ECO:0000259" key="1">
    <source>
        <dbReference type="Pfam" id="PF04326"/>
    </source>
</evidence>
<sequence length="369" mass="41367">MVRISVTEPAKPERRRRVLDSLTVAQLAEGGLQEGQDLDFKREVNIDKPEAKSRLLDDVVAFLNRGAARIIVGVEEKGGRFDGFRPLAGDPDKTALRLQTLIQDGITPVPLDVQVVPLHLETGFILDIRIPRHAGAPFMNRLSGGYLIRSGARNLPIDPGMLRSRFVDETTWMSRLEELTAAEDAKVAASGRLVPRQALRIAILPQEHFDHQRRAFEQGDHVRHPGPVFHEHSDPWFKAAEDGHELYSKDLRSQGIERLFIRDDWFVHAHAAFAIQQLSGEGRLGLHEFNEASKRYLTSLGTFLGEQGIEGPFAMTLALQGLGESEQFGAWFPNVSIVRTLRPRVVQDVDDSELIADFLRRVRQATVFG</sequence>
<organism evidence="2 3">
    <name type="scientific">Sphingomonas sanxanigenens DSM 19645 = NX02</name>
    <dbReference type="NCBI Taxonomy" id="1123269"/>
    <lineage>
        <taxon>Bacteria</taxon>
        <taxon>Pseudomonadati</taxon>
        <taxon>Pseudomonadota</taxon>
        <taxon>Alphaproteobacteria</taxon>
        <taxon>Sphingomonadales</taxon>
        <taxon>Sphingomonadaceae</taxon>
        <taxon>Sphingomonas</taxon>
    </lineage>
</organism>
<dbReference type="InterPro" id="IPR038461">
    <property type="entry name" value="Schlafen_AlbA_2_dom_sf"/>
</dbReference>